<reference evidence="2" key="1">
    <citation type="submission" date="2020-02" db="EMBL/GenBank/DDBJ databases">
        <authorList>
            <person name="Meier V. D."/>
        </authorList>
    </citation>
    <scope>NUCLEOTIDE SEQUENCE</scope>
    <source>
        <strain evidence="2">AVDCRST_MAG20</strain>
    </source>
</reference>
<dbReference type="EMBL" id="CADCSY010000114">
    <property type="protein sequence ID" value="CAA9256021.1"/>
    <property type="molecule type" value="Genomic_DNA"/>
</dbReference>
<evidence type="ECO:0000256" key="1">
    <source>
        <dbReference type="SAM" id="MobiDB-lite"/>
    </source>
</evidence>
<evidence type="ECO:0000313" key="2">
    <source>
        <dbReference type="EMBL" id="CAA9256021.1"/>
    </source>
</evidence>
<protein>
    <submittedName>
        <fullName evidence="2">Protein translocase subunit SecA</fullName>
    </submittedName>
</protein>
<feature type="compositionally biased region" description="Basic and acidic residues" evidence="1">
    <location>
        <begin position="1"/>
        <end position="12"/>
    </location>
</feature>
<feature type="compositionally biased region" description="Basic residues" evidence="1">
    <location>
        <begin position="178"/>
        <end position="187"/>
    </location>
</feature>
<sequence>VRPDPEGWRRAEAQGGAGPHPRHQRARAGDGGAVRRGPPGQDRRVPPADRPGGAGRRPAPRGLRHRPGGLEAGHRPAPLRRPADGRRGAALRVDRGDEDRRGQDPRVHAPRLPQRAAGLWRARHHRERLPRPVPRRVDGPHPLVARPHRGPHDPRHQGLGRQARQLRPGHHLRDQQRVRLRLPARQHGHVDRGQGPARAPVRHRRRDRLDPHRRGPHPAHHQRPPGRRRQALLLLRQHRPRPLPRRRLRRRRGEAPRRPPRRGDREGRGRPRRREPLRRAQLEPRA</sequence>
<feature type="non-terminal residue" evidence="2">
    <location>
        <position position="1"/>
    </location>
</feature>
<feature type="compositionally biased region" description="Basic residues" evidence="1">
    <location>
        <begin position="214"/>
        <end position="252"/>
    </location>
</feature>
<feature type="compositionally biased region" description="Basic and acidic residues" evidence="1">
    <location>
        <begin position="81"/>
        <end position="107"/>
    </location>
</feature>
<feature type="compositionally biased region" description="Basic and acidic residues" evidence="1">
    <location>
        <begin position="253"/>
        <end position="269"/>
    </location>
</feature>
<feature type="compositionally biased region" description="Basic and acidic residues" evidence="1">
    <location>
        <begin position="277"/>
        <end position="286"/>
    </location>
</feature>
<accession>A0A6J4IQ82</accession>
<organism evidence="2">
    <name type="scientific">uncultured Acidimicrobiales bacterium</name>
    <dbReference type="NCBI Taxonomy" id="310071"/>
    <lineage>
        <taxon>Bacteria</taxon>
        <taxon>Bacillati</taxon>
        <taxon>Actinomycetota</taxon>
        <taxon>Acidimicrobiia</taxon>
        <taxon>Acidimicrobiales</taxon>
        <taxon>environmental samples</taxon>
    </lineage>
</organism>
<name>A0A6J4IQ82_9ACTN</name>
<feature type="compositionally biased region" description="Basic residues" evidence="1">
    <location>
        <begin position="58"/>
        <end position="67"/>
    </location>
</feature>
<feature type="non-terminal residue" evidence="2">
    <location>
        <position position="286"/>
    </location>
</feature>
<feature type="region of interest" description="Disordered" evidence="1">
    <location>
        <begin position="1"/>
        <end position="286"/>
    </location>
</feature>
<proteinExistence type="predicted"/>
<dbReference type="AlphaFoldDB" id="A0A6J4IQ82"/>
<gene>
    <name evidence="2" type="ORF">AVDCRST_MAG20-2426</name>
</gene>